<dbReference type="Gene3D" id="1.25.40.20">
    <property type="entry name" value="Ankyrin repeat-containing domain"/>
    <property type="match status" value="1"/>
</dbReference>
<name>A0ABD2KAG7_HETSC</name>
<organism evidence="2 3">
    <name type="scientific">Heterodera schachtii</name>
    <name type="common">Sugarbeet cyst nematode worm</name>
    <name type="synonym">Tylenchus schachtii</name>
    <dbReference type="NCBI Taxonomy" id="97005"/>
    <lineage>
        <taxon>Eukaryota</taxon>
        <taxon>Metazoa</taxon>
        <taxon>Ecdysozoa</taxon>
        <taxon>Nematoda</taxon>
        <taxon>Chromadorea</taxon>
        <taxon>Rhabditida</taxon>
        <taxon>Tylenchina</taxon>
        <taxon>Tylenchomorpha</taxon>
        <taxon>Tylenchoidea</taxon>
        <taxon>Heteroderidae</taxon>
        <taxon>Heteroderinae</taxon>
        <taxon>Heterodera</taxon>
    </lineage>
</organism>
<gene>
    <name evidence="2" type="ORF">niasHS_001844</name>
</gene>
<dbReference type="PANTHER" id="PTHR24139:SF34">
    <property type="entry name" value="85_88 KDA CALCIUM-INDEPENDENT PHOSPHOLIPASE A2"/>
    <property type="match status" value="1"/>
</dbReference>
<keyword evidence="3" id="KW-1185">Reference proteome</keyword>
<dbReference type="GO" id="GO:0016787">
    <property type="term" value="F:hydrolase activity"/>
    <property type="evidence" value="ECO:0007669"/>
    <property type="project" value="UniProtKB-KW"/>
</dbReference>
<evidence type="ECO:0000313" key="3">
    <source>
        <dbReference type="Proteomes" id="UP001620645"/>
    </source>
</evidence>
<protein>
    <submittedName>
        <fullName evidence="2">Uncharacterized protein</fullName>
    </submittedName>
</protein>
<dbReference type="InterPro" id="IPR036770">
    <property type="entry name" value="Ankyrin_rpt-contain_sf"/>
</dbReference>
<sequence length="352" mass="39562">MNIYERFDKEFIRNWLRTNNVETINARSVHHGGKTPLICAIQREFPLPCTMMLLANGADPKRRTALPCRHWRMCWRFNETGNFQVAKLLLCFRAMLNVPARKSDKINEKALAKLVAKLNKEKKKKRGTKSEESAVKKPECVAVEEAIWKEWQQMALNERINEQRKNPRRKGMGVRALSLDGGGIRGVVLVQMLIEIESMMYGEGLPSGDRQKRCVGTCRGHLTDRLPPTLVAPEGFGRSLAKTTKWPNYRSETVESAIRLLANNPSLELLEEISKENALGKKHNNPHHELECFVSLGTGKAPTVSVGSTSLEIGTALIGAIRNLTGILMDQTNVALDTIEDRILVTRCGRRG</sequence>
<evidence type="ECO:0000313" key="2">
    <source>
        <dbReference type="EMBL" id="KAL3099918.1"/>
    </source>
</evidence>
<proteinExistence type="predicted"/>
<keyword evidence="1" id="KW-0378">Hydrolase</keyword>
<accession>A0ABD2KAG7</accession>
<comment type="caution">
    <text evidence="2">The sequence shown here is derived from an EMBL/GenBank/DDBJ whole genome shotgun (WGS) entry which is preliminary data.</text>
</comment>
<dbReference type="Proteomes" id="UP001620645">
    <property type="component" value="Unassembled WGS sequence"/>
</dbReference>
<dbReference type="EMBL" id="JBICCN010000037">
    <property type="protein sequence ID" value="KAL3099918.1"/>
    <property type="molecule type" value="Genomic_DNA"/>
</dbReference>
<reference evidence="2 3" key="1">
    <citation type="submission" date="2024-10" db="EMBL/GenBank/DDBJ databases">
        <authorList>
            <person name="Kim D."/>
        </authorList>
    </citation>
    <scope>NUCLEOTIDE SEQUENCE [LARGE SCALE GENOMIC DNA]</scope>
    <source>
        <strain evidence="2">Taebaek</strain>
    </source>
</reference>
<dbReference type="AlphaFoldDB" id="A0ABD2KAG7"/>
<dbReference type="PANTHER" id="PTHR24139">
    <property type="entry name" value="CALCIUM-INDEPENDENT PHOSPHOLIPASE A2"/>
    <property type="match status" value="1"/>
</dbReference>
<dbReference type="Gene3D" id="3.40.1090.10">
    <property type="entry name" value="Cytosolic phospholipase A2 catalytic domain"/>
    <property type="match status" value="1"/>
</dbReference>
<evidence type="ECO:0000256" key="1">
    <source>
        <dbReference type="ARBA" id="ARBA00022801"/>
    </source>
</evidence>
<dbReference type="InterPro" id="IPR047148">
    <property type="entry name" value="PLPL9"/>
</dbReference>